<evidence type="ECO:0000259" key="9">
    <source>
        <dbReference type="Pfam" id="PF16582"/>
    </source>
</evidence>
<comment type="pathway">
    <text evidence="7">Quinol/quinone metabolism; 1,4-dihydroxy-2-naphthoate biosynthesis; 1,4-dihydroxy-2-naphthoate from chorismate: step 2/7.</text>
</comment>
<dbReference type="GO" id="GO:0000287">
    <property type="term" value="F:magnesium ion binding"/>
    <property type="evidence" value="ECO:0007669"/>
    <property type="project" value="UniProtKB-UniRule"/>
</dbReference>
<dbReference type="InterPro" id="IPR032264">
    <property type="entry name" value="MenD_middle"/>
</dbReference>
<dbReference type="GO" id="GO:0070204">
    <property type="term" value="F:2-succinyl-5-enolpyruvyl-6-hydroxy-3-cyclohexene-1-carboxylic-acid synthase activity"/>
    <property type="evidence" value="ECO:0007669"/>
    <property type="project" value="UniProtKB-UniRule"/>
</dbReference>
<feature type="domain" description="Thiamine pyrophosphate enzyme N-terminal TPP-binding" evidence="8">
    <location>
        <begin position="10"/>
        <end position="120"/>
    </location>
</feature>
<name>A0A6G9AQF9_9BACT</name>
<feature type="domain" description="Menaquinone biosynthesis protein MenD middle" evidence="9">
    <location>
        <begin position="205"/>
        <end position="405"/>
    </location>
</feature>
<dbReference type="InterPro" id="IPR004433">
    <property type="entry name" value="MenaQ_synth_MenD"/>
</dbReference>
<dbReference type="SUPFAM" id="SSF52518">
    <property type="entry name" value="Thiamin diphosphate-binding fold (THDP-binding)"/>
    <property type="match status" value="2"/>
</dbReference>
<dbReference type="GO" id="GO:0009234">
    <property type="term" value="P:menaquinone biosynthetic process"/>
    <property type="evidence" value="ECO:0007669"/>
    <property type="project" value="UniProtKB-UniRule"/>
</dbReference>
<dbReference type="Proteomes" id="UP000501802">
    <property type="component" value="Chromosome"/>
</dbReference>
<dbReference type="Gene3D" id="3.40.50.1220">
    <property type="entry name" value="TPP-binding domain"/>
    <property type="match status" value="1"/>
</dbReference>
<comment type="subunit">
    <text evidence="7">Homodimer.</text>
</comment>
<keyword evidence="1 7" id="KW-0474">Menaquinone biosynthesis</keyword>
<dbReference type="NCBIfam" id="TIGR00173">
    <property type="entry name" value="menD"/>
    <property type="match status" value="1"/>
</dbReference>
<dbReference type="EC" id="2.2.1.9" evidence="7"/>
<evidence type="ECO:0000256" key="7">
    <source>
        <dbReference type="HAMAP-Rule" id="MF_01659"/>
    </source>
</evidence>
<dbReference type="PANTHER" id="PTHR42916:SF1">
    <property type="entry name" value="PROTEIN PHYLLO, CHLOROPLASTIC"/>
    <property type="match status" value="1"/>
</dbReference>
<comment type="catalytic activity">
    <reaction evidence="7">
        <text>isochorismate + 2-oxoglutarate + H(+) = 5-enolpyruvoyl-6-hydroxy-2-succinyl-cyclohex-3-ene-1-carboxylate + CO2</text>
        <dbReference type="Rhea" id="RHEA:25593"/>
        <dbReference type="ChEBI" id="CHEBI:15378"/>
        <dbReference type="ChEBI" id="CHEBI:16526"/>
        <dbReference type="ChEBI" id="CHEBI:16810"/>
        <dbReference type="ChEBI" id="CHEBI:29780"/>
        <dbReference type="ChEBI" id="CHEBI:58818"/>
        <dbReference type="EC" id="2.2.1.9"/>
    </reaction>
</comment>
<keyword evidence="3 7" id="KW-0479">Metal-binding</keyword>
<dbReference type="PANTHER" id="PTHR42916">
    <property type="entry name" value="2-SUCCINYL-5-ENOLPYRUVYL-6-HYDROXY-3-CYCLOHEXENE-1-CARBOXYLATE SYNTHASE"/>
    <property type="match status" value="1"/>
</dbReference>
<evidence type="ECO:0000313" key="11">
    <source>
        <dbReference type="Proteomes" id="UP000501802"/>
    </source>
</evidence>
<keyword evidence="11" id="KW-1185">Reference proteome</keyword>
<dbReference type="RefSeq" id="WP_167210890.1">
    <property type="nucleotide sequence ID" value="NZ_CP050063.1"/>
</dbReference>
<evidence type="ECO:0000313" key="10">
    <source>
        <dbReference type="EMBL" id="QIP14576.1"/>
    </source>
</evidence>
<evidence type="ECO:0000256" key="6">
    <source>
        <dbReference type="ARBA" id="ARBA00023211"/>
    </source>
</evidence>
<protein>
    <recommendedName>
        <fullName evidence="7">2-succinyl-5-enolpyruvyl-6-hydroxy-3-cyclohexene-1-carboxylate synthase</fullName>
        <shortName evidence="7">SEPHCHC synthase</shortName>
        <ecNumber evidence="7">2.2.1.9</ecNumber>
    </recommendedName>
    <alternativeName>
        <fullName evidence="7">Menaquinone biosynthesis protein MenD</fullName>
    </alternativeName>
</protein>
<dbReference type="CDD" id="cd07037">
    <property type="entry name" value="TPP_PYR_MenD"/>
    <property type="match status" value="1"/>
</dbReference>
<gene>
    <name evidence="7 10" type="primary">menD</name>
    <name evidence="10" type="ORF">G8759_19140</name>
</gene>
<dbReference type="Gene3D" id="3.40.50.970">
    <property type="match status" value="2"/>
</dbReference>
<dbReference type="CDD" id="cd02009">
    <property type="entry name" value="TPP_SHCHC_synthase"/>
    <property type="match status" value="1"/>
</dbReference>
<dbReference type="EMBL" id="CP050063">
    <property type="protein sequence ID" value="QIP14576.1"/>
    <property type="molecule type" value="Genomic_DNA"/>
</dbReference>
<comment type="cofactor">
    <cofactor evidence="7">
        <name>Mg(2+)</name>
        <dbReference type="ChEBI" id="CHEBI:18420"/>
    </cofactor>
    <cofactor evidence="7">
        <name>Mn(2+)</name>
        <dbReference type="ChEBI" id="CHEBI:29035"/>
    </cofactor>
</comment>
<sequence length="584" mass="65245">MPVLQPIVNIAELLSQKGITDVVVSPGSRSAPLTLAVARHPRLRVRVMADERSAGFVALGMAQQSRNPVAIICTSGSAVYNLAPAVVEAYFQRIPLLLLTADRPHEWLHQQDGQTIDQVNLFGSHVKRSYDLPADYSHPDARWFIERSLNEAVNLCRLAPSGPVHINVPLREPFYPTADERYQYEKVRLIDSLPAQPTLPPEVWHELLNEWERNERILLAVGQLPYDPDLLTCLQQISEEMGVPIVGEIVSNTARNGLFITHSDTFLSGLDDALGESLRPDLLITLGNSFLTRNLKTFFRRFPAHRHWHIQPTVDRINDSFQSLTTLIPAEPLPFLQKLVADLDFQRFLQGDEDDASHEFLNQWQTADRQATRLVYQTIAGSDAQLTDWSAVQTVLDQLPAQSILHLANSMPVRYANLCGVDQSLQIQVSANRGVSGIDGCLSTAVGAALMTDRIVTLLVGDVAFFYDRNALWSAPVPPNLRIVLLNNDSGHIFRIIDGPSRQPELETYFETPHGYTARNTADDARISYQICTTLDELRSLLPDFFASSPQAKLLEISTDKHTNQDQFLAYKSAIGELGLKLQL</sequence>
<comment type="pathway">
    <text evidence="7">Quinol/quinone metabolism; menaquinone biosynthesis.</text>
</comment>
<accession>A0A6G9AQF9</accession>
<evidence type="ECO:0000256" key="1">
    <source>
        <dbReference type="ARBA" id="ARBA00022428"/>
    </source>
</evidence>
<comment type="similarity">
    <text evidence="7">Belongs to the TPP enzyme family. MenD subfamily.</text>
</comment>
<dbReference type="UniPathway" id="UPA00079"/>
<evidence type="ECO:0000256" key="5">
    <source>
        <dbReference type="ARBA" id="ARBA00023052"/>
    </source>
</evidence>
<dbReference type="GO" id="GO:0030976">
    <property type="term" value="F:thiamine pyrophosphate binding"/>
    <property type="evidence" value="ECO:0007669"/>
    <property type="project" value="UniProtKB-UniRule"/>
</dbReference>
<keyword evidence="2 7" id="KW-0808">Transferase</keyword>
<organism evidence="10 11">
    <name type="scientific">Spirosoma aureum</name>
    <dbReference type="NCBI Taxonomy" id="2692134"/>
    <lineage>
        <taxon>Bacteria</taxon>
        <taxon>Pseudomonadati</taxon>
        <taxon>Bacteroidota</taxon>
        <taxon>Cytophagia</taxon>
        <taxon>Cytophagales</taxon>
        <taxon>Cytophagaceae</taxon>
        <taxon>Spirosoma</taxon>
    </lineage>
</organism>
<evidence type="ECO:0000256" key="3">
    <source>
        <dbReference type="ARBA" id="ARBA00022723"/>
    </source>
</evidence>
<dbReference type="InterPro" id="IPR012001">
    <property type="entry name" value="Thiamin_PyroP_enz_TPP-bd_dom"/>
</dbReference>
<evidence type="ECO:0000259" key="8">
    <source>
        <dbReference type="Pfam" id="PF02776"/>
    </source>
</evidence>
<dbReference type="AlphaFoldDB" id="A0A6G9AQF9"/>
<dbReference type="SUPFAM" id="SSF52467">
    <property type="entry name" value="DHS-like NAD/FAD-binding domain"/>
    <property type="match status" value="1"/>
</dbReference>
<dbReference type="KEGG" id="spib:G8759_19140"/>
<reference evidence="10 11" key="1">
    <citation type="submission" date="2020-03" db="EMBL/GenBank/DDBJ databases">
        <authorList>
            <person name="Kim M.K."/>
        </authorList>
    </citation>
    <scope>NUCLEOTIDE SEQUENCE [LARGE SCALE GENOMIC DNA]</scope>
    <source>
        <strain evidence="10 11">BT328</strain>
    </source>
</reference>
<proteinExistence type="inferred from homology"/>
<dbReference type="Pfam" id="PF02776">
    <property type="entry name" value="TPP_enzyme_N"/>
    <property type="match status" value="1"/>
</dbReference>
<dbReference type="InterPro" id="IPR029035">
    <property type="entry name" value="DHS-like_NAD/FAD-binding_dom"/>
</dbReference>
<keyword evidence="5 7" id="KW-0786">Thiamine pyrophosphate</keyword>
<dbReference type="GO" id="GO:0030145">
    <property type="term" value="F:manganese ion binding"/>
    <property type="evidence" value="ECO:0007669"/>
    <property type="project" value="UniProtKB-UniRule"/>
</dbReference>
<dbReference type="InterPro" id="IPR029061">
    <property type="entry name" value="THDP-binding"/>
</dbReference>
<keyword evidence="4 7" id="KW-0460">Magnesium</keyword>
<keyword evidence="6 7" id="KW-0464">Manganese</keyword>
<dbReference type="UniPathway" id="UPA01057">
    <property type="reaction ID" value="UER00164"/>
</dbReference>
<dbReference type="Pfam" id="PF16582">
    <property type="entry name" value="TPP_enzyme_M_2"/>
    <property type="match status" value="1"/>
</dbReference>
<evidence type="ECO:0000256" key="2">
    <source>
        <dbReference type="ARBA" id="ARBA00022679"/>
    </source>
</evidence>
<dbReference type="HAMAP" id="MF_01659">
    <property type="entry name" value="MenD"/>
    <property type="match status" value="1"/>
</dbReference>
<evidence type="ECO:0000256" key="4">
    <source>
        <dbReference type="ARBA" id="ARBA00022842"/>
    </source>
</evidence>
<comment type="function">
    <text evidence="7">Catalyzes the thiamine diphosphate-dependent decarboxylation of 2-oxoglutarate and the subsequent addition of the resulting succinic semialdehyde-thiamine pyrophosphate anion to isochorismate to yield 2-succinyl-5-enolpyruvyl-6-hydroxy-3-cyclohexene-1-carboxylate (SEPHCHC).</text>
</comment>
<comment type="cofactor">
    <cofactor evidence="7">
        <name>thiamine diphosphate</name>
        <dbReference type="ChEBI" id="CHEBI:58937"/>
    </cofactor>
    <text evidence="7">Binds 1 thiamine pyrophosphate per subunit.</text>
</comment>
<dbReference type="PIRSF" id="PIRSF004983">
    <property type="entry name" value="MenD"/>
    <property type="match status" value="1"/>
</dbReference>